<evidence type="ECO:0000256" key="2">
    <source>
        <dbReference type="ARBA" id="ARBA00022692"/>
    </source>
</evidence>
<feature type="transmembrane region" description="Helical" evidence="6">
    <location>
        <begin position="168"/>
        <end position="193"/>
    </location>
</feature>
<protein>
    <submittedName>
        <fullName evidence="7">Cell division protein FtsW</fullName>
    </submittedName>
</protein>
<dbReference type="RefSeq" id="WP_188696903.1">
    <property type="nucleotide sequence ID" value="NZ_BMIR01000019.1"/>
</dbReference>
<evidence type="ECO:0000256" key="4">
    <source>
        <dbReference type="ARBA" id="ARBA00022989"/>
    </source>
</evidence>
<feature type="transmembrane region" description="Helical" evidence="6">
    <location>
        <begin position="363"/>
        <end position="383"/>
    </location>
</feature>
<organism evidence="7 8">
    <name type="scientific">Pullulanibacillus camelliae</name>
    <dbReference type="NCBI Taxonomy" id="1707096"/>
    <lineage>
        <taxon>Bacteria</taxon>
        <taxon>Bacillati</taxon>
        <taxon>Bacillota</taxon>
        <taxon>Bacilli</taxon>
        <taxon>Bacillales</taxon>
        <taxon>Sporolactobacillaceae</taxon>
        <taxon>Pullulanibacillus</taxon>
    </lineage>
</organism>
<accession>A0A8J2YKK8</accession>
<dbReference type="EMBL" id="BMIR01000019">
    <property type="protein sequence ID" value="GGE51341.1"/>
    <property type="molecule type" value="Genomic_DNA"/>
</dbReference>
<reference evidence="7" key="2">
    <citation type="submission" date="2020-09" db="EMBL/GenBank/DDBJ databases">
        <authorList>
            <person name="Sun Q."/>
            <person name="Zhou Y."/>
        </authorList>
    </citation>
    <scope>NUCLEOTIDE SEQUENCE</scope>
    <source>
        <strain evidence="7">CGMCC 1.15371</strain>
    </source>
</reference>
<evidence type="ECO:0000256" key="3">
    <source>
        <dbReference type="ARBA" id="ARBA00022960"/>
    </source>
</evidence>
<dbReference type="PANTHER" id="PTHR30474:SF1">
    <property type="entry name" value="PEPTIDOGLYCAN GLYCOSYLTRANSFERASE MRDB"/>
    <property type="match status" value="1"/>
</dbReference>
<feature type="transmembrane region" description="Helical" evidence="6">
    <location>
        <begin position="325"/>
        <end position="343"/>
    </location>
</feature>
<dbReference type="GO" id="GO:0008360">
    <property type="term" value="P:regulation of cell shape"/>
    <property type="evidence" value="ECO:0007669"/>
    <property type="project" value="UniProtKB-KW"/>
</dbReference>
<evidence type="ECO:0000313" key="8">
    <source>
        <dbReference type="Proteomes" id="UP000628775"/>
    </source>
</evidence>
<evidence type="ECO:0000256" key="1">
    <source>
        <dbReference type="ARBA" id="ARBA00004141"/>
    </source>
</evidence>
<keyword evidence="4 6" id="KW-1133">Transmembrane helix</keyword>
<dbReference type="Proteomes" id="UP000628775">
    <property type="component" value="Unassembled WGS sequence"/>
</dbReference>
<dbReference type="PROSITE" id="PS51257">
    <property type="entry name" value="PROKAR_LIPOPROTEIN"/>
    <property type="match status" value="1"/>
</dbReference>
<sequence length="393" mass="43868">MNKDNNFTSKIDYTLIFIVFLLGCISVIAIYFAPITSSHLTAKQFVIRQIFWYVVSSLLAIGIMFLDYERFKWIAWFLYGILMVLLLGLFAQKHGVSVPFAAGDTSGAYSWYNLPALGSIQPSEFMKVDLILLISQIMVKHNEMLAVRTIQDDFKLIGKILGVSLPPFALVLLQPDLGTVTVFMAIIVSMFLISGIRWRIIFGMFAVGALGIASLTISYFINPKIISFFLESHQLDRFKGWLDPIHNQNNEGYQLIQSLMTIGSGQLYGQSPKVVKDISLPAGWTDFIFSTISGVFGFIGASVTIAIFFLLIYRIVNAALKTHDPYGTYICTGVIGMLTFTIFENIGMTIQLMPITGIPLPFLSYGGSSLLTNFFAIGLILSIEARSRQYMFD</sequence>
<dbReference type="Pfam" id="PF01098">
    <property type="entry name" value="FTSW_RODA_SPOVE"/>
    <property type="match status" value="1"/>
</dbReference>
<comment type="caution">
    <text evidence="7">The sequence shown here is derived from an EMBL/GenBank/DDBJ whole genome shotgun (WGS) entry which is preliminary data.</text>
</comment>
<feature type="transmembrane region" description="Helical" evidence="6">
    <location>
        <begin position="73"/>
        <end position="91"/>
    </location>
</feature>
<name>A0A8J2YKK8_9BACL</name>
<feature type="transmembrane region" description="Helical" evidence="6">
    <location>
        <begin position="200"/>
        <end position="221"/>
    </location>
</feature>
<feature type="transmembrane region" description="Helical" evidence="6">
    <location>
        <begin position="12"/>
        <end position="33"/>
    </location>
</feature>
<feature type="transmembrane region" description="Helical" evidence="6">
    <location>
        <begin position="45"/>
        <end position="66"/>
    </location>
</feature>
<evidence type="ECO:0000313" key="7">
    <source>
        <dbReference type="EMBL" id="GGE51341.1"/>
    </source>
</evidence>
<reference evidence="7" key="1">
    <citation type="journal article" date="2014" name="Int. J. Syst. Evol. Microbiol.">
        <title>Complete genome sequence of Corynebacterium casei LMG S-19264T (=DSM 44701T), isolated from a smear-ripened cheese.</title>
        <authorList>
            <consortium name="US DOE Joint Genome Institute (JGI-PGF)"/>
            <person name="Walter F."/>
            <person name="Albersmeier A."/>
            <person name="Kalinowski J."/>
            <person name="Ruckert C."/>
        </authorList>
    </citation>
    <scope>NUCLEOTIDE SEQUENCE</scope>
    <source>
        <strain evidence="7">CGMCC 1.15371</strain>
    </source>
</reference>
<dbReference type="GO" id="GO:0005886">
    <property type="term" value="C:plasma membrane"/>
    <property type="evidence" value="ECO:0007669"/>
    <property type="project" value="TreeGrafter"/>
</dbReference>
<keyword evidence="2 6" id="KW-0812">Transmembrane</keyword>
<keyword evidence="7" id="KW-0132">Cell division</keyword>
<dbReference type="InterPro" id="IPR001182">
    <property type="entry name" value="FtsW/RodA"/>
</dbReference>
<keyword evidence="7" id="KW-0131">Cell cycle</keyword>
<gene>
    <name evidence="7" type="ORF">GCM10011391_32680</name>
</gene>
<evidence type="ECO:0000256" key="5">
    <source>
        <dbReference type="ARBA" id="ARBA00023136"/>
    </source>
</evidence>
<feature type="transmembrane region" description="Helical" evidence="6">
    <location>
        <begin position="287"/>
        <end position="313"/>
    </location>
</feature>
<dbReference type="GO" id="GO:0032153">
    <property type="term" value="C:cell division site"/>
    <property type="evidence" value="ECO:0007669"/>
    <property type="project" value="TreeGrafter"/>
</dbReference>
<dbReference type="AlphaFoldDB" id="A0A8J2YKK8"/>
<keyword evidence="8" id="KW-1185">Reference proteome</keyword>
<dbReference type="GO" id="GO:0015648">
    <property type="term" value="F:lipid-linked peptidoglycan transporter activity"/>
    <property type="evidence" value="ECO:0007669"/>
    <property type="project" value="TreeGrafter"/>
</dbReference>
<evidence type="ECO:0000256" key="6">
    <source>
        <dbReference type="SAM" id="Phobius"/>
    </source>
</evidence>
<keyword evidence="3" id="KW-0133">Cell shape</keyword>
<proteinExistence type="predicted"/>
<dbReference type="GO" id="GO:0051301">
    <property type="term" value="P:cell division"/>
    <property type="evidence" value="ECO:0007669"/>
    <property type="project" value="UniProtKB-KW"/>
</dbReference>
<dbReference type="PANTHER" id="PTHR30474">
    <property type="entry name" value="CELL CYCLE PROTEIN"/>
    <property type="match status" value="1"/>
</dbReference>
<comment type="subcellular location">
    <subcellularLocation>
        <location evidence="1">Membrane</location>
        <topology evidence="1">Multi-pass membrane protein</topology>
    </subcellularLocation>
</comment>
<keyword evidence="5 6" id="KW-0472">Membrane</keyword>